<protein>
    <submittedName>
        <fullName evidence="7">S8 family serine peptidase</fullName>
    </submittedName>
</protein>
<keyword evidence="3 5" id="KW-0378">Hydrolase</keyword>
<sequence length="369" mass="39912">MKKFFTFPGRIDPEIKYAISIKGVKNIPLILQLKHYIDNPTKRRLSRMGFKIKYEVNFLKCICGSLPVRNFDSLKALVEIKKIYYDDKAEIMGRIIPQLESVNSGIAVQSRLLNGRGVSMAFIDTGVKPLPAFTKPRRRILAFKDFIADRKDPFDDSGHGTAAIAAASVPAAMAGIICARAFDISGHGFYSDIIASMDWILELKEKHNIRIAVLNFGAKVKDDAFDILTAAAEALWKSGLLVVACAGNFGPEAATITSPGHNPKLLTIGAMDTGSEKPSVSSWSSRGPASGDIDKPDLVMPGCIPSESLIGTSASASLTAGIAAMLYEKNPQLSPDDVKSLLKVCCASFGALKQSQGKGYIKLEKIEEL</sequence>
<dbReference type="Gene3D" id="3.40.50.200">
    <property type="entry name" value="Peptidase S8/S53 domain"/>
    <property type="match status" value="1"/>
</dbReference>
<dbReference type="InterPro" id="IPR036852">
    <property type="entry name" value="Peptidase_S8/S53_dom_sf"/>
</dbReference>
<comment type="similarity">
    <text evidence="1 5">Belongs to the peptidase S8 family.</text>
</comment>
<organism evidence="7 8">
    <name type="scientific">Lutispora saccharofermentans</name>
    <dbReference type="NCBI Taxonomy" id="3024236"/>
    <lineage>
        <taxon>Bacteria</taxon>
        <taxon>Bacillati</taxon>
        <taxon>Bacillota</taxon>
        <taxon>Clostridia</taxon>
        <taxon>Lutisporales</taxon>
        <taxon>Lutisporaceae</taxon>
        <taxon>Lutispora</taxon>
    </lineage>
</organism>
<dbReference type="PRINTS" id="PR00723">
    <property type="entry name" value="SUBTILISIN"/>
</dbReference>
<dbReference type="PROSITE" id="PS51892">
    <property type="entry name" value="SUBTILASE"/>
    <property type="match status" value="1"/>
</dbReference>
<feature type="active site" description="Charge relay system" evidence="5">
    <location>
        <position position="313"/>
    </location>
</feature>
<evidence type="ECO:0000256" key="1">
    <source>
        <dbReference type="ARBA" id="ARBA00011073"/>
    </source>
</evidence>
<dbReference type="InterPro" id="IPR000209">
    <property type="entry name" value="Peptidase_S8/S53_dom"/>
</dbReference>
<dbReference type="InterPro" id="IPR015500">
    <property type="entry name" value="Peptidase_S8_subtilisin-rel"/>
</dbReference>
<proteinExistence type="inferred from homology"/>
<name>A0ABT1NMQ8_9FIRM</name>
<evidence type="ECO:0000256" key="3">
    <source>
        <dbReference type="ARBA" id="ARBA00022801"/>
    </source>
</evidence>
<feature type="domain" description="Peptidase S8/S53" evidence="6">
    <location>
        <begin position="115"/>
        <end position="357"/>
    </location>
</feature>
<reference evidence="7 8" key="1">
    <citation type="submission" date="2021-10" db="EMBL/GenBank/DDBJ databases">
        <title>Lutispora strain m25 sp. nov., a thermophilic, non-spore-forming bacterium isolated from a lab-scale methanogenic bioreactor digesting anaerobic sludge.</title>
        <authorList>
            <person name="El Houari A."/>
            <person name="Mcdonald J."/>
        </authorList>
    </citation>
    <scope>NUCLEOTIDE SEQUENCE [LARGE SCALE GENOMIC DNA]</scope>
    <source>
        <strain evidence="8">m25</strain>
    </source>
</reference>
<evidence type="ECO:0000256" key="2">
    <source>
        <dbReference type="ARBA" id="ARBA00022670"/>
    </source>
</evidence>
<evidence type="ECO:0000313" key="8">
    <source>
        <dbReference type="Proteomes" id="UP001651880"/>
    </source>
</evidence>
<evidence type="ECO:0000256" key="5">
    <source>
        <dbReference type="PROSITE-ProRule" id="PRU01240"/>
    </source>
</evidence>
<dbReference type="PANTHER" id="PTHR43806">
    <property type="entry name" value="PEPTIDASE S8"/>
    <property type="match status" value="1"/>
</dbReference>
<evidence type="ECO:0000256" key="4">
    <source>
        <dbReference type="ARBA" id="ARBA00022825"/>
    </source>
</evidence>
<keyword evidence="8" id="KW-1185">Reference proteome</keyword>
<dbReference type="InterPro" id="IPR050131">
    <property type="entry name" value="Peptidase_S8_subtilisin-like"/>
</dbReference>
<evidence type="ECO:0000259" key="6">
    <source>
        <dbReference type="Pfam" id="PF00082"/>
    </source>
</evidence>
<evidence type="ECO:0000313" key="7">
    <source>
        <dbReference type="EMBL" id="MCQ1531408.1"/>
    </source>
</evidence>
<dbReference type="RefSeq" id="WP_255228938.1">
    <property type="nucleotide sequence ID" value="NZ_JAJEKE010000022.1"/>
</dbReference>
<feature type="active site" description="Charge relay system" evidence="5">
    <location>
        <position position="159"/>
    </location>
</feature>
<keyword evidence="4 5" id="KW-0720">Serine protease</keyword>
<dbReference type="SUPFAM" id="SSF52743">
    <property type="entry name" value="Subtilisin-like"/>
    <property type="match status" value="1"/>
</dbReference>
<comment type="caution">
    <text evidence="7">The sequence shown here is derived from an EMBL/GenBank/DDBJ whole genome shotgun (WGS) entry which is preliminary data.</text>
</comment>
<keyword evidence="2 5" id="KW-0645">Protease</keyword>
<dbReference type="Proteomes" id="UP001651880">
    <property type="component" value="Unassembled WGS sequence"/>
</dbReference>
<feature type="active site" description="Charge relay system" evidence="5">
    <location>
        <position position="124"/>
    </location>
</feature>
<gene>
    <name evidence="7" type="ORF">LJD61_17955</name>
</gene>
<accession>A0ABT1NMQ8</accession>
<dbReference type="Pfam" id="PF00082">
    <property type="entry name" value="Peptidase_S8"/>
    <property type="match status" value="1"/>
</dbReference>
<dbReference type="EMBL" id="JAJEKE010000022">
    <property type="protein sequence ID" value="MCQ1531408.1"/>
    <property type="molecule type" value="Genomic_DNA"/>
</dbReference>
<dbReference type="PANTHER" id="PTHR43806:SF65">
    <property type="entry name" value="SERINE PROTEASE APRX"/>
    <property type="match status" value="1"/>
</dbReference>